<gene>
    <name evidence="8" type="ORF">DOK78_002956</name>
</gene>
<dbReference type="InterPro" id="IPR001173">
    <property type="entry name" value="Glyco_trans_2-like"/>
</dbReference>
<feature type="transmembrane region" description="Helical" evidence="5">
    <location>
        <begin position="224"/>
        <end position="249"/>
    </location>
</feature>
<feature type="domain" description="Glycosyltransferase 2-like" evidence="6">
    <location>
        <begin position="27"/>
        <end position="123"/>
    </location>
</feature>
<dbReference type="EMBL" id="CP147251">
    <property type="protein sequence ID" value="WYJ78299.1"/>
    <property type="molecule type" value="Genomic_DNA"/>
</dbReference>
<evidence type="ECO:0008006" key="10">
    <source>
        <dbReference type="Google" id="ProtNLM"/>
    </source>
</evidence>
<keyword evidence="9" id="KW-1185">Reference proteome</keyword>
<evidence type="ECO:0000256" key="2">
    <source>
        <dbReference type="ARBA" id="ARBA00022692"/>
    </source>
</evidence>
<evidence type="ECO:0000256" key="4">
    <source>
        <dbReference type="ARBA" id="ARBA00023136"/>
    </source>
</evidence>
<reference evidence="8 9" key="1">
    <citation type="submission" date="2021-03" db="EMBL/GenBank/DDBJ databases">
        <authorList>
            <person name="Gilmore M.S."/>
            <person name="Schwartzman J."/>
            <person name="Van Tyne D."/>
            <person name="Martin M."/>
            <person name="Earl A.M."/>
            <person name="Manson A.L."/>
            <person name="Straub T."/>
            <person name="Salamzade R."/>
            <person name="Saavedra J."/>
            <person name="Lebreton F."/>
            <person name="Prichula J."/>
            <person name="Schaufler K."/>
            <person name="Gaca A."/>
            <person name="Sgardioli B."/>
            <person name="Wagenaar J."/>
            <person name="Strong T."/>
        </authorList>
    </citation>
    <scope>NUCLEOTIDE SEQUENCE [LARGE SCALE GENOMIC DNA]</scope>
    <source>
        <strain evidence="8 9">DIV2402</strain>
    </source>
</reference>
<dbReference type="Gene3D" id="3.90.550.10">
    <property type="entry name" value="Spore Coat Polysaccharide Biosynthesis Protein SpsA, Chain A"/>
    <property type="match status" value="1"/>
</dbReference>
<comment type="subcellular location">
    <subcellularLocation>
        <location evidence="1">Membrane</location>
        <topology evidence="1">Multi-pass membrane protein</topology>
    </subcellularLocation>
</comment>
<evidence type="ECO:0000256" key="5">
    <source>
        <dbReference type="SAM" id="Phobius"/>
    </source>
</evidence>
<dbReference type="RefSeq" id="WP_207942114.1">
    <property type="nucleotide sequence ID" value="NZ_CP147251.1"/>
</dbReference>
<feature type="transmembrane region" description="Helical" evidence="5">
    <location>
        <begin position="317"/>
        <end position="336"/>
    </location>
</feature>
<dbReference type="Pfam" id="PF04138">
    <property type="entry name" value="GtrA_DPMS_TM"/>
    <property type="match status" value="1"/>
</dbReference>
<accession>A0ABZ2SRA2</accession>
<dbReference type="InterPro" id="IPR029044">
    <property type="entry name" value="Nucleotide-diphossugar_trans"/>
</dbReference>
<keyword evidence="3 5" id="KW-1133">Transmembrane helix</keyword>
<name>A0ABZ2SRA2_9ENTE</name>
<reference evidence="8 9" key="2">
    <citation type="submission" date="2024-03" db="EMBL/GenBank/DDBJ databases">
        <title>The Genome Sequence of Enterococcus sp. DIV2402.</title>
        <authorList>
            <consortium name="The Broad Institute Genomics Platform"/>
            <consortium name="The Broad Institute Microbial Omics Core"/>
            <consortium name="The Broad Institute Genomic Center for Infectious Diseases"/>
            <person name="Earl A."/>
            <person name="Manson A."/>
            <person name="Gilmore M."/>
            <person name="Schwartman J."/>
            <person name="Shea T."/>
            <person name="Abouelleil A."/>
            <person name="Cao P."/>
            <person name="Chapman S."/>
            <person name="Cusick C."/>
            <person name="Young S."/>
            <person name="Neafsey D."/>
            <person name="Nusbaum C."/>
            <person name="Birren B."/>
        </authorList>
    </citation>
    <scope>NUCLEOTIDE SEQUENCE [LARGE SCALE GENOMIC DNA]</scope>
    <source>
        <strain evidence="8 9">DIV2402</strain>
    </source>
</reference>
<evidence type="ECO:0000256" key="1">
    <source>
        <dbReference type="ARBA" id="ARBA00004141"/>
    </source>
</evidence>
<sequence length="344" mass="39265">MKETVLLIPSYQPDEQTLAFLRVLTEASTVPIVVVDDGSGEKYQFLFEEMQTLGITVLSYSENHGKGYALKHGMTYIMDNYPAARWLVTADSDGQHTLADIQQMIDHYLPISGKLLLGVRQFYLKQTPLRSWLGNRMTTCMYYASTGIWLTDTQTGLRKFSLHDIPELLMISGERFEYEMNQLLELPHKGYQLATIPITTVYEENNQGSHFRVIQDSFLIYKPLVTFLFASLSSSIVDLALFVLLSLIVGESAGALLFATSFARILSGVYNYQINRIVVFHSQHSMRQSFWKYGILFLTQLLLSWLGVSWFNTMISSVFISKILVDSCLFIASFIIQRRMIFAN</sequence>
<evidence type="ECO:0000256" key="3">
    <source>
        <dbReference type="ARBA" id="ARBA00022989"/>
    </source>
</evidence>
<organism evidence="8 9">
    <name type="scientific">Candidatus Enterococcus lowellii</name>
    <dbReference type="NCBI Taxonomy" id="2230877"/>
    <lineage>
        <taxon>Bacteria</taxon>
        <taxon>Bacillati</taxon>
        <taxon>Bacillota</taxon>
        <taxon>Bacilli</taxon>
        <taxon>Lactobacillales</taxon>
        <taxon>Enterococcaceae</taxon>
        <taxon>Enterococcus</taxon>
    </lineage>
</organism>
<evidence type="ECO:0000259" key="6">
    <source>
        <dbReference type="Pfam" id="PF00535"/>
    </source>
</evidence>
<dbReference type="Pfam" id="PF00535">
    <property type="entry name" value="Glycos_transf_2"/>
    <property type="match status" value="1"/>
</dbReference>
<protein>
    <recommendedName>
        <fullName evidence="10">Glycosyltransferase</fullName>
    </recommendedName>
</protein>
<evidence type="ECO:0000313" key="8">
    <source>
        <dbReference type="EMBL" id="WYJ78299.1"/>
    </source>
</evidence>
<feature type="transmembrane region" description="Helical" evidence="5">
    <location>
        <begin position="293"/>
        <end position="311"/>
    </location>
</feature>
<dbReference type="PANTHER" id="PTHR10859:SF114">
    <property type="entry name" value="DOLICHOL-PHOSPHATE MANNOSYLTRANSFERASE"/>
    <property type="match status" value="1"/>
</dbReference>
<evidence type="ECO:0000313" key="9">
    <source>
        <dbReference type="Proteomes" id="UP000664701"/>
    </source>
</evidence>
<dbReference type="InterPro" id="IPR007267">
    <property type="entry name" value="GtrA_DPMS_TM"/>
</dbReference>
<keyword evidence="4 5" id="KW-0472">Membrane</keyword>
<proteinExistence type="predicted"/>
<dbReference type="SUPFAM" id="SSF53448">
    <property type="entry name" value="Nucleotide-diphospho-sugar transferases"/>
    <property type="match status" value="1"/>
</dbReference>
<keyword evidence="2 5" id="KW-0812">Transmembrane</keyword>
<feature type="domain" description="GtrA/DPMS transmembrane" evidence="7">
    <location>
        <begin position="227"/>
        <end position="342"/>
    </location>
</feature>
<evidence type="ECO:0000259" key="7">
    <source>
        <dbReference type="Pfam" id="PF04138"/>
    </source>
</evidence>
<dbReference type="Proteomes" id="UP000664701">
    <property type="component" value="Chromosome"/>
</dbReference>
<dbReference type="PANTHER" id="PTHR10859">
    <property type="entry name" value="GLYCOSYL TRANSFERASE"/>
    <property type="match status" value="1"/>
</dbReference>